<keyword evidence="2" id="KW-1133">Transmembrane helix</keyword>
<feature type="compositionally biased region" description="Polar residues" evidence="1">
    <location>
        <begin position="1"/>
        <end position="25"/>
    </location>
</feature>
<evidence type="ECO:0000313" key="3">
    <source>
        <dbReference type="EMBL" id="PIW97192.1"/>
    </source>
</evidence>
<protein>
    <submittedName>
        <fullName evidence="3">Uncharacterized protein</fullName>
    </submittedName>
</protein>
<keyword evidence="2" id="KW-0472">Membrane</keyword>
<name>A0A2M7IPC0_9BACT</name>
<evidence type="ECO:0000256" key="1">
    <source>
        <dbReference type="SAM" id="MobiDB-lite"/>
    </source>
</evidence>
<dbReference type="AlphaFoldDB" id="A0A2M7IPC0"/>
<feature type="transmembrane region" description="Helical" evidence="2">
    <location>
        <begin position="33"/>
        <end position="50"/>
    </location>
</feature>
<evidence type="ECO:0000256" key="2">
    <source>
        <dbReference type="SAM" id="Phobius"/>
    </source>
</evidence>
<sequence length="74" mass="8331">MNATLKNGSPRATPTQKRTPGSSQRDVGECPVPLGRGSLLYIYFATLVFIKMEMEDMKKKNILQGSLTPFYYRS</sequence>
<organism evidence="3 4">
    <name type="scientific">Candidatus Kaiserbacteria bacterium CG_4_8_14_3_um_filter_38_9</name>
    <dbReference type="NCBI Taxonomy" id="1974599"/>
    <lineage>
        <taxon>Bacteria</taxon>
        <taxon>Candidatus Kaiseribacteriota</taxon>
    </lineage>
</organism>
<gene>
    <name evidence="3" type="ORF">COZ82_00925</name>
</gene>
<accession>A0A2M7IPC0</accession>
<reference evidence="4" key="1">
    <citation type="submission" date="2017-09" db="EMBL/GenBank/DDBJ databases">
        <title>Depth-based differentiation of microbial function through sediment-hosted aquifers and enrichment of novel symbionts in the deep terrestrial subsurface.</title>
        <authorList>
            <person name="Probst A.J."/>
            <person name="Ladd B."/>
            <person name="Jarett J.K."/>
            <person name="Geller-Mcgrath D.E."/>
            <person name="Sieber C.M.K."/>
            <person name="Emerson J.B."/>
            <person name="Anantharaman K."/>
            <person name="Thomas B.C."/>
            <person name="Malmstrom R."/>
            <person name="Stieglmeier M."/>
            <person name="Klingl A."/>
            <person name="Woyke T."/>
            <person name="Ryan C.M."/>
            <person name="Banfield J.F."/>
        </authorList>
    </citation>
    <scope>NUCLEOTIDE SEQUENCE [LARGE SCALE GENOMIC DNA]</scope>
</reference>
<dbReference type="Proteomes" id="UP000230837">
    <property type="component" value="Unassembled WGS sequence"/>
</dbReference>
<dbReference type="EMBL" id="PFHR01000056">
    <property type="protein sequence ID" value="PIW97192.1"/>
    <property type="molecule type" value="Genomic_DNA"/>
</dbReference>
<comment type="caution">
    <text evidence="3">The sequence shown here is derived from an EMBL/GenBank/DDBJ whole genome shotgun (WGS) entry which is preliminary data.</text>
</comment>
<evidence type="ECO:0000313" key="4">
    <source>
        <dbReference type="Proteomes" id="UP000230837"/>
    </source>
</evidence>
<feature type="region of interest" description="Disordered" evidence="1">
    <location>
        <begin position="1"/>
        <end position="29"/>
    </location>
</feature>
<proteinExistence type="predicted"/>
<keyword evidence="2" id="KW-0812">Transmembrane</keyword>